<comment type="catalytic activity">
    <reaction evidence="13">
        <text>(11Z,14Z)-eicosadienamide + H2O = (11Z,14Z)-eicosadienoate + NH4(+)</text>
        <dbReference type="Rhea" id="RHEA:63004"/>
        <dbReference type="ChEBI" id="CHEBI:15377"/>
        <dbReference type="ChEBI" id="CHEBI:28938"/>
        <dbReference type="ChEBI" id="CHEBI:77220"/>
        <dbReference type="ChEBI" id="CHEBI:146165"/>
    </reaction>
    <physiologicalReaction direction="left-to-right" evidence="13">
        <dbReference type="Rhea" id="RHEA:63005"/>
    </physiologicalReaction>
</comment>
<evidence type="ECO:0000256" key="36">
    <source>
        <dbReference type="ARBA" id="ARBA00077157"/>
    </source>
</evidence>
<keyword evidence="44" id="KW-1185">Reference proteome</keyword>
<comment type="similarity">
    <text evidence="2">Belongs to the amidase family.</text>
</comment>
<evidence type="ECO:0000256" key="10">
    <source>
        <dbReference type="ARBA" id="ARBA00048052"/>
    </source>
</evidence>
<dbReference type="InterPro" id="IPR023631">
    <property type="entry name" value="Amidase_dom"/>
</dbReference>
<comment type="catalytic activity">
    <reaction evidence="18">
        <text>(11Z)-eicosenamide + H2O = (11Z)-eicosenoate + NH4(+)</text>
        <dbReference type="Rhea" id="RHEA:63120"/>
        <dbReference type="ChEBI" id="CHEBI:15377"/>
        <dbReference type="ChEBI" id="CHEBI:28938"/>
        <dbReference type="ChEBI" id="CHEBI:32426"/>
        <dbReference type="ChEBI" id="CHEBI:146167"/>
    </reaction>
    <physiologicalReaction direction="left-to-right" evidence="18">
        <dbReference type="Rhea" id="RHEA:63121"/>
    </physiologicalReaction>
</comment>
<evidence type="ECO:0000256" key="40">
    <source>
        <dbReference type="SAM" id="Coils"/>
    </source>
</evidence>
<evidence type="ECO:0000256" key="27">
    <source>
        <dbReference type="ARBA" id="ARBA00052512"/>
    </source>
</evidence>
<dbReference type="SUPFAM" id="SSF75304">
    <property type="entry name" value="Amidase signature (AS) enzymes"/>
    <property type="match status" value="1"/>
</dbReference>
<feature type="active site" description="Charge relay system" evidence="38">
    <location>
        <position position="140"/>
    </location>
</feature>
<comment type="catalytic activity">
    <reaction evidence="33">
        <text>(15Z)-tetracosenamide + H2O = (15Z)-tetracosenoate + NH4(+)</text>
        <dbReference type="Rhea" id="RHEA:63028"/>
        <dbReference type="ChEBI" id="CHEBI:15377"/>
        <dbReference type="ChEBI" id="CHEBI:28938"/>
        <dbReference type="ChEBI" id="CHEBI:32392"/>
        <dbReference type="ChEBI" id="CHEBI:146166"/>
    </reaction>
    <physiologicalReaction direction="left-to-right" evidence="33">
        <dbReference type="Rhea" id="RHEA:63029"/>
    </physiologicalReaction>
</comment>
<comment type="caution">
    <text evidence="43">The sequence shown here is derived from an EMBL/GenBank/DDBJ whole genome shotgun (WGS) entry which is preliminary data.</text>
</comment>
<accession>A0A9D3SNZ1</accession>
<feature type="active site" description="Acyl-ester intermediate" evidence="38">
    <location>
        <position position="239"/>
    </location>
</feature>
<evidence type="ECO:0000256" key="34">
    <source>
        <dbReference type="ARBA" id="ARBA00073178"/>
    </source>
</evidence>
<evidence type="ECO:0000256" key="37">
    <source>
        <dbReference type="ARBA" id="ARBA00077216"/>
    </source>
</evidence>
<evidence type="ECO:0000256" key="19">
    <source>
        <dbReference type="ARBA" id="ARBA00051346"/>
    </source>
</evidence>
<comment type="catalytic activity">
    <reaction evidence="24">
        <text>(9Z,12Z,15Z)-octadecatrienamide + H2O = (9Z,12Z,15Z)-octadecatrienoate + NH4(+)</text>
        <dbReference type="Rhea" id="RHEA:62976"/>
        <dbReference type="ChEBI" id="CHEBI:15377"/>
        <dbReference type="ChEBI" id="CHEBI:28938"/>
        <dbReference type="ChEBI" id="CHEBI:32387"/>
        <dbReference type="ChEBI" id="CHEBI:142684"/>
    </reaction>
    <physiologicalReaction direction="left-to-right" evidence="24">
        <dbReference type="Rhea" id="RHEA:62977"/>
    </physiologicalReaction>
</comment>
<comment type="catalytic activity">
    <reaction evidence="26">
        <text>N-docosanoyl-ethanolamine + H2O = docosanoate + ethanolamine</text>
        <dbReference type="Rhea" id="RHEA:63128"/>
        <dbReference type="ChEBI" id="CHEBI:15377"/>
        <dbReference type="ChEBI" id="CHEBI:23858"/>
        <dbReference type="ChEBI" id="CHEBI:57603"/>
        <dbReference type="ChEBI" id="CHEBI:146186"/>
    </reaction>
    <physiologicalReaction direction="left-to-right" evidence="26">
        <dbReference type="Rhea" id="RHEA:63129"/>
    </physiologicalReaction>
</comment>
<comment type="catalytic activity">
    <reaction evidence="1">
        <text>(9Z)-octadecenamide + H2O = (9Z)-octadecenoate + NH4(+)</text>
        <dbReference type="Rhea" id="RHEA:26506"/>
        <dbReference type="ChEBI" id="CHEBI:15377"/>
        <dbReference type="ChEBI" id="CHEBI:28938"/>
        <dbReference type="ChEBI" id="CHEBI:30823"/>
        <dbReference type="ChEBI" id="CHEBI:116314"/>
        <dbReference type="EC" id="3.5.1.99"/>
    </reaction>
    <physiologicalReaction direction="left-to-right" evidence="1">
        <dbReference type="Rhea" id="RHEA:26507"/>
    </physiologicalReaction>
</comment>
<comment type="catalytic activity">
    <reaction evidence="8">
        <text>(9Z)-octadecenoate + glycine = N-(9Z-octadecenoyl)glycine + H2O</text>
        <dbReference type="Rhea" id="RHEA:51316"/>
        <dbReference type="ChEBI" id="CHEBI:15377"/>
        <dbReference type="ChEBI" id="CHEBI:30823"/>
        <dbReference type="ChEBI" id="CHEBI:57305"/>
        <dbReference type="ChEBI" id="CHEBI:133992"/>
    </reaction>
    <physiologicalReaction direction="right-to-left" evidence="8">
        <dbReference type="Rhea" id="RHEA:51318"/>
    </physiologicalReaction>
</comment>
<evidence type="ECO:0000256" key="13">
    <source>
        <dbReference type="ARBA" id="ARBA00050403"/>
    </source>
</evidence>
<evidence type="ECO:0000256" key="29">
    <source>
        <dbReference type="ARBA" id="ARBA00052634"/>
    </source>
</evidence>
<feature type="active site" description="Charge relay system" evidence="38">
    <location>
        <position position="215"/>
    </location>
</feature>
<comment type="catalytic activity">
    <reaction evidence="29">
        <text>N-tricosanoyl-taurine + H2O = tricosanoate + taurine</text>
        <dbReference type="Rhea" id="RHEA:63164"/>
        <dbReference type="ChEBI" id="CHEBI:15377"/>
        <dbReference type="ChEBI" id="CHEBI:79007"/>
        <dbReference type="ChEBI" id="CHEBI:146197"/>
        <dbReference type="ChEBI" id="CHEBI:507393"/>
    </reaction>
    <physiologicalReaction direction="left-to-right" evidence="29">
        <dbReference type="Rhea" id="RHEA:63165"/>
    </physiologicalReaction>
</comment>
<dbReference type="InterPro" id="IPR052096">
    <property type="entry name" value="Endocannabinoid_amidase"/>
</dbReference>
<dbReference type="PANTHER" id="PTHR45847">
    <property type="entry name" value="FATTY ACID AMIDE HYDROLASE"/>
    <property type="match status" value="1"/>
</dbReference>
<dbReference type="Proteomes" id="UP000824219">
    <property type="component" value="Linkage Group LG11"/>
</dbReference>
<evidence type="ECO:0000256" key="31">
    <source>
        <dbReference type="ARBA" id="ARBA00052818"/>
    </source>
</evidence>
<dbReference type="GO" id="GO:0009062">
    <property type="term" value="P:fatty acid catabolic process"/>
    <property type="evidence" value="ECO:0007669"/>
    <property type="project" value="TreeGrafter"/>
</dbReference>
<dbReference type="Gene3D" id="3.90.1300.10">
    <property type="entry name" value="Amidase signature (AS) domain"/>
    <property type="match status" value="1"/>
</dbReference>
<comment type="catalytic activity">
    <reaction evidence="14">
        <text>1-O-methyl-(5Z,8Z,11Z,14Z)-eicosatetraenoate + H2O = methanol + (5Z,8Z,11Z,14Z)-eicosatetraenoate + H(+)</text>
        <dbReference type="Rhea" id="RHEA:63052"/>
        <dbReference type="ChEBI" id="CHEBI:15377"/>
        <dbReference type="ChEBI" id="CHEBI:15378"/>
        <dbReference type="ChEBI" id="CHEBI:17790"/>
        <dbReference type="ChEBI" id="CHEBI:32395"/>
        <dbReference type="ChEBI" id="CHEBI:78033"/>
    </reaction>
    <physiologicalReaction direction="left-to-right" evidence="14">
        <dbReference type="Rhea" id="RHEA:63053"/>
    </physiologicalReaction>
</comment>
<evidence type="ECO:0000256" key="25">
    <source>
        <dbReference type="ARBA" id="ARBA00052426"/>
    </source>
</evidence>
<evidence type="ECO:0000256" key="35">
    <source>
        <dbReference type="ARBA" id="ARBA00077111"/>
    </source>
</evidence>
<dbReference type="GO" id="GO:0017064">
    <property type="term" value="F:fatty acid amide hydrolase activity"/>
    <property type="evidence" value="ECO:0007669"/>
    <property type="project" value="UniProtKB-EC"/>
</dbReference>
<keyword evidence="4" id="KW-0597">Phosphoprotein</keyword>
<dbReference type="Pfam" id="PF01425">
    <property type="entry name" value="Amidase"/>
    <property type="match status" value="1"/>
</dbReference>
<evidence type="ECO:0000256" key="33">
    <source>
        <dbReference type="ARBA" id="ARBA00052906"/>
    </source>
</evidence>
<comment type="catalytic activity">
    <reaction evidence="30">
        <text>N-(5Z,8Z,11Z,14Z)-eicosatetraenoyl-glycine + H2O = (5Z,8Z,11Z,14Z)-eicosatetraenoate + glycine</text>
        <dbReference type="Rhea" id="RHEA:64108"/>
        <dbReference type="ChEBI" id="CHEBI:15377"/>
        <dbReference type="ChEBI" id="CHEBI:32395"/>
        <dbReference type="ChEBI" id="CHEBI:57305"/>
        <dbReference type="ChEBI" id="CHEBI:59002"/>
    </reaction>
    <physiologicalReaction direction="left-to-right" evidence="30">
        <dbReference type="Rhea" id="RHEA:64109"/>
    </physiologicalReaction>
</comment>
<comment type="catalytic activity">
    <reaction evidence="22">
        <text>N-docosanoyl-taurine + H2O = docosanoate + taurine</text>
        <dbReference type="Rhea" id="RHEA:63156"/>
        <dbReference type="ChEBI" id="CHEBI:15377"/>
        <dbReference type="ChEBI" id="CHEBI:23858"/>
        <dbReference type="ChEBI" id="CHEBI:146196"/>
        <dbReference type="ChEBI" id="CHEBI:507393"/>
    </reaction>
    <physiologicalReaction direction="left-to-right" evidence="22">
        <dbReference type="Rhea" id="RHEA:63157"/>
    </physiologicalReaction>
</comment>
<dbReference type="FunFam" id="3.90.1300.10:FF:000001">
    <property type="entry name" value="Fatty-acid amide hydrolase 1"/>
    <property type="match status" value="1"/>
</dbReference>
<keyword evidence="5" id="KW-0378">Hydrolase</keyword>
<evidence type="ECO:0000256" key="24">
    <source>
        <dbReference type="ARBA" id="ARBA00052337"/>
    </source>
</evidence>
<evidence type="ECO:0000256" key="32">
    <source>
        <dbReference type="ARBA" id="ARBA00052857"/>
    </source>
</evidence>
<reference evidence="43 44" key="1">
    <citation type="submission" date="2021-06" db="EMBL/GenBank/DDBJ databases">
        <title>Chromosome-level genome assembly of the red-tail catfish (Hemibagrus wyckioides).</title>
        <authorList>
            <person name="Shao F."/>
        </authorList>
    </citation>
    <scope>NUCLEOTIDE SEQUENCE [LARGE SCALE GENOMIC DNA]</scope>
    <source>
        <strain evidence="43">EC202008001</strain>
        <tissue evidence="43">Blood</tissue>
    </source>
</reference>
<evidence type="ECO:0000256" key="41">
    <source>
        <dbReference type="SAM" id="Phobius"/>
    </source>
</evidence>
<comment type="catalytic activity">
    <reaction evidence="32">
        <text>(8Z,11Z,14Z)-eicosatrienamide + H2O = (8Z,11Z,14Z)-eicosatrienoate + NH4(+)</text>
        <dbReference type="Rhea" id="RHEA:62996"/>
        <dbReference type="ChEBI" id="CHEBI:15377"/>
        <dbReference type="ChEBI" id="CHEBI:28938"/>
        <dbReference type="ChEBI" id="CHEBI:71589"/>
        <dbReference type="ChEBI" id="CHEBI:146163"/>
    </reaction>
    <physiologicalReaction direction="left-to-right" evidence="32">
        <dbReference type="Rhea" id="RHEA:62997"/>
    </physiologicalReaction>
</comment>
<evidence type="ECO:0000256" key="18">
    <source>
        <dbReference type="ARBA" id="ARBA00051311"/>
    </source>
</evidence>
<evidence type="ECO:0000256" key="8">
    <source>
        <dbReference type="ARBA" id="ARBA00047450"/>
    </source>
</evidence>
<comment type="catalytic activity">
    <reaction evidence="31">
        <text>(11Z,14Z,17Z)-eicosatrienamide + H2O = (11Z,14Z,17Z)-eicosatrienoate + NH4(+)</text>
        <dbReference type="Rhea" id="RHEA:63000"/>
        <dbReference type="ChEBI" id="CHEBI:15377"/>
        <dbReference type="ChEBI" id="CHEBI:28938"/>
        <dbReference type="ChEBI" id="CHEBI:77223"/>
        <dbReference type="ChEBI" id="CHEBI:146164"/>
    </reaction>
    <physiologicalReaction direction="left-to-right" evidence="31">
        <dbReference type="Rhea" id="RHEA:63001"/>
    </physiologicalReaction>
</comment>
<comment type="catalytic activity">
    <reaction evidence="28">
        <text>N-(15Z-tetracosenoyl)-taurine + H2O = (15Z)-tetracosenoate + taurine</text>
        <dbReference type="Rhea" id="RHEA:63160"/>
        <dbReference type="ChEBI" id="CHEBI:15377"/>
        <dbReference type="ChEBI" id="CHEBI:32392"/>
        <dbReference type="ChEBI" id="CHEBI:146198"/>
        <dbReference type="ChEBI" id="CHEBI:507393"/>
    </reaction>
    <physiologicalReaction direction="left-to-right" evidence="28">
        <dbReference type="Rhea" id="RHEA:63161"/>
    </physiologicalReaction>
</comment>
<evidence type="ECO:0000256" key="7">
    <source>
        <dbReference type="ARBA" id="ARBA00023098"/>
    </source>
</evidence>
<evidence type="ECO:0000256" key="3">
    <source>
        <dbReference type="ARBA" id="ARBA00012112"/>
    </source>
</evidence>
<evidence type="ECO:0000256" key="2">
    <source>
        <dbReference type="ARBA" id="ARBA00009199"/>
    </source>
</evidence>
<comment type="catalytic activity">
    <reaction evidence="16">
        <text>N-(15Z-tetracosenoyl)-ethanolamine + H2O = (15Z)-tetracosenoate + ethanolamine</text>
        <dbReference type="Rhea" id="RHEA:63144"/>
        <dbReference type="ChEBI" id="CHEBI:15377"/>
        <dbReference type="ChEBI" id="CHEBI:32392"/>
        <dbReference type="ChEBI" id="CHEBI:57603"/>
        <dbReference type="ChEBI" id="CHEBI:146187"/>
    </reaction>
    <physiologicalReaction direction="left-to-right" evidence="16">
        <dbReference type="Rhea" id="RHEA:63145"/>
    </physiologicalReaction>
</comment>
<name>A0A9D3SNZ1_9TELE</name>
<evidence type="ECO:0000256" key="38">
    <source>
        <dbReference type="PIRSR" id="PIRSR001221-1"/>
    </source>
</evidence>
<comment type="catalytic activity">
    <reaction evidence="19">
        <text>N-(9Z-hexadecenoyl) ethanolamine + H2O = (9Z)-hexadecenoate + ethanolamine</text>
        <dbReference type="Rhea" id="RHEA:35563"/>
        <dbReference type="ChEBI" id="CHEBI:15377"/>
        <dbReference type="ChEBI" id="CHEBI:32372"/>
        <dbReference type="ChEBI" id="CHEBI:57603"/>
        <dbReference type="ChEBI" id="CHEBI:71465"/>
    </reaction>
    <physiologicalReaction direction="left-to-right" evidence="19">
        <dbReference type="Rhea" id="RHEA:35564"/>
    </physiologicalReaction>
</comment>
<feature type="binding site" evidence="39">
    <location>
        <position position="215"/>
    </location>
    <ligand>
        <name>substrate</name>
    </ligand>
</feature>
<keyword evidence="41" id="KW-0472">Membrane</keyword>
<evidence type="ECO:0000313" key="44">
    <source>
        <dbReference type="Proteomes" id="UP000824219"/>
    </source>
</evidence>
<dbReference type="PIRSF" id="PIRSF001221">
    <property type="entry name" value="Amidase_fungi"/>
    <property type="match status" value="1"/>
</dbReference>
<dbReference type="EMBL" id="JAHKSW010000011">
    <property type="protein sequence ID" value="KAG7326343.1"/>
    <property type="molecule type" value="Genomic_DNA"/>
</dbReference>
<feature type="coiled-coil region" evidence="40">
    <location>
        <begin position="23"/>
        <end position="50"/>
    </location>
</feature>
<keyword evidence="6" id="KW-0442">Lipid degradation</keyword>
<comment type="catalytic activity">
    <reaction evidence="10">
        <text>N-(9Z-octadecenoyl) ethanolamine + H2O = ethanolamine + (9Z)-octadecenoate</text>
        <dbReference type="Rhea" id="RHEA:45060"/>
        <dbReference type="ChEBI" id="CHEBI:15377"/>
        <dbReference type="ChEBI" id="CHEBI:30823"/>
        <dbReference type="ChEBI" id="CHEBI:57603"/>
        <dbReference type="ChEBI" id="CHEBI:71466"/>
    </reaction>
    <physiologicalReaction direction="left-to-right" evidence="10">
        <dbReference type="Rhea" id="RHEA:45061"/>
    </physiologicalReaction>
</comment>
<dbReference type="InterPro" id="IPR036928">
    <property type="entry name" value="AS_sf"/>
</dbReference>
<dbReference type="GO" id="GO:0004040">
    <property type="term" value="F:amidase activity"/>
    <property type="evidence" value="ECO:0007669"/>
    <property type="project" value="TreeGrafter"/>
</dbReference>
<comment type="catalytic activity">
    <reaction evidence="11">
        <text>N-(5Z,8Z,11Z,14Z-eicosatetraenoyl)-ethanolamine + H2O = ethanolamine + (5Z,8Z,11Z,14Z)-eicosatetraenoate</text>
        <dbReference type="Rhea" id="RHEA:26136"/>
        <dbReference type="ChEBI" id="CHEBI:2700"/>
        <dbReference type="ChEBI" id="CHEBI:15377"/>
        <dbReference type="ChEBI" id="CHEBI:32395"/>
        <dbReference type="ChEBI" id="CHEBI:57603"/>
        <dbReference type="EC" id="3.5.1.99"/>
    </reaction>
    <physiologicalReaction direction="left-to-right" evidence="11">
        <dbReference type="Rhea" id="RHEA:26137"/>
    </physiologicalReaction>
</comment>
<evidence type="ECO:0000256" key="5">
    <source>
        <dbReference type="ARBA" id="ARBA00022801"/>
    </source>
</evidence>
<organism evidence="43 44">
    <name type="scientific">Hemibagrus wyckioides</name>
    <dbReference type="NCBI Taxonomy" id="337641"/>
    <lineage>
        <taxon>Eukaryota</taxon>
        <taxon>Metazoa</taxon>
        <taxon>Chordata</taxon>
        <taxon>Craniata</taxon>
        <taxon>Vertebrata</taxon>
        <taxon>Euteleostomi</taxon>
        <taxon>Actinopterygii</taxon>
        <taxon>Neopterygii</taxon>
        <taxon>Teleostei</taxon>
        <taxon>Ostariophysi</taxon>
        <taxon>Siluriformes</taxon>
        <taxon>Bagridae</taxon>
        <taxon>Hemibagrus</taxon>
    </lineage>
</organism>
<evidence type="ECO:0000256" key="16">
    <source>
        <dbReference type="ARBA" id="ARBA00050992"/>
    </source>
</evidence>
<feature type="domain" description="Amidase" evidence="42">
    <location>
        <begin position="92"/>
        <end position="559"/>
    </location>
</feature>
<dbReference type="OrthoDB" id="6428749at2759"/>
<sequence length="579" mass="63795">MDSEWTLVAVALLCGIFCWCFFQLKWSRQKENLERKLQTARKRREACLKQAEEAVGRFKAEHPGLDLSPIMDLPLPELSQQIRDGSLQSDVVLHAYIEKALEVNSKLNCGTAFLTESLKQLEDIETHKDGLLYGIPISIKENIDYKGYDSTCGVSGMVNSPAAQDSVVVKVLKRQGAIPFIKTNVPQALYNYECSNPIYGTTVNPHNLQKTCGGSTGGEAALIGGGGSILGLGSDIGGSLRIPAAFCGVCALKPTANRISLLGMNSCVKGMKSVLSSVGPMARDVNSLALCMRALLNKDMFTLDPTIPPLPFKQEVYESSERLRIGYYDNDGYMQPSPGMSRALQEARAFLEQAGHKLVPFKPPRVQTAIHEYFLKILLADGCAIINSHLKEGSINLCMQIGRPYGLPRFLKKMMSLVLNVTHPHIASVLDCTCGLSSVADLWKQQNVAENYIHEFIEEWEKLQLDVVICPILGPAIDFTYSGLTSGMSYAALYNLLNFPAGVVPITTVTAEDEDQLRHYKGTFGGYADKLFIKMLQDAVGLPLAVQCVSLPWQDELCLRLMRELETLCAKNQQSNTRQ</sequence>
<evidence type="ECO:0000256" key="39">
    <source>
        <dbReference type="PIRSR" id="PIRSR001221-2"/>
    </source>
</evidence>
<feature type="binding site" evidence="39">
    <location>
        <begin position="236"/>
        <end position="239"/>
    </location>
    <ligand>
        <name>substrate</name>
    </ligand>
</feature>
<evidence type="ECO:0000256" key="11">
    <source>
        <dbReference type="ARBA" id="ARBA00048606"/>
    </source>
</evidence>
<evidence type="ECO:0000259" key="42">
    <source>
        <dbReference type="Pfam" id="PF01425"/>
    </source>
</evidence>
<evidence type="ECO:0000256" key="6">
    <source>
        <dbReference type="ARBA" id="ARBA00022963"/>
    </source>
</evidence>
<evidence type="ECO:0000256" key="12">
    <source>
        <dbReference type="ARBA" id="ARBA00050294"/>
    </source>
</evidence>
<comment type="catalytic activity">
    <reaction evidence="9">
        <text>2-(5Z,8Z,11Z,14Z-eicosatetraenoyl)-glycerol + H2O = glycerol + (5Z,8Z,11Z,14Z)-eicosatetraenoate + H(+)</text>
        <dbReference type="Rhea" id="RHEA:26132"/>
        <dbReference type="ChEBI" id="CHEBI:15377"/>
        <dbReference type="ChEBI" id="CHEBI:15378"/>
        <dbReference type="ChEBI" id="CHEBI:17754"/>
        <dbReference type="ChEBI" id="CHEBI:32395"/>
        <dbReference type="ChEBI" id="CHEBI:52392"/>
    </reaction>
    <physiologicalReaction direction="left-to-right" evidence="9">
        <dbReference type="Rhea" id="RHEA:26133"/>
    </physiologicalReaction>
</comment>
<evidence type="ECO:0000256" key="30">
    <source>
        <dbReference type="ARBA" id="ARBA00052709"/>
    </source>
</evidence>
<comment type="catalytic activity">
    <reaction evidence="20">
        <text>N-octadecanoyl ethanolamine + H2O = octadecanoate + ethanolamine</text>
        <dbReference type="Rhea" id="RHEA:63124"/>
        <dbReference type="ChEBI" id="CHEBI:15377"/>
        <dbReference type="ChEBI" id="CHEBI:25629"/>
        <dbReference type="ChEBI" id="CHEBI:57603"/>
        <dbReference type="ChEBI" id="CHEBI:85299"/>
    </reaction>
    <physiologicalReaction direction="left-to-right" evidence="20">
        <dbReference type="Rhea" id="RHEA:63125"/>
    </physiologicalReaction>
</comment>
<evidence type="ECO:0000256" key="9">
    <source>
        <dbReference type="ARBA" id="ARBA00047476"/>
    </source>
</evidence>
<evidence type="ECO:0000256" key="15">
    <source>
        <dbReference type="ARBA" id="ARBA00050766"/>
    </source>
</evidence>
<keyword evidence="7" id="KW-0443">Lipid metabolism</keyword>
<protein>
    <recommendedName>
        <fullName evidence="34">Fatty-acid amide hydrolase 1</fullName>
        <ecNumber evidence="3">3.5.1.99</ecNumber>
    </recommendedName>
    <alternativeName>
        <fullName evidence="37">Anandamide amidohydrolase 1</fullName>
    </alternativeName>
    <alternativeName>
        <fullName evidence="35">Fatty acid ester hydrolase</fullName>
    </alternativeName>
    <alternativeName>
        <fullName evidence="36">Oleamide hydrolase 1</fullName>
    </alternativeName>
</protein>
<evidence type="ECO:0000256" key="1">
    <source>
        <dbReference type="ARBA" id="ARBA00000208"/>
    </source>
</evidence>
<comment type="catalytic activity">
    <reaction evidence="21">
        <text>N-tetracosanoyl-taurine + H2O = tetracosanoate + taurine</text>
        <dbReference type="Rhea" id="RHEA:63140"/>
        <dbReference type="ChEBI" id="CHEBI:15377"/>
        <dbReference type="ChEBI" id="CHEBI:31014"/>
        <dbReference type="ChEBI" id="CHEBI:132049"/>
        <dbReference type="ChEBI" id="CHEBI:507393"/>
    </reaction>
    <physiologicalReaction direction="left-to-right" evidence="21">
        <dbReference type="Rhea" id="RHEA:63141"/>
    </physiologicalReaction>
</comment>
<comment type="catalytic activity">
    <reaction evidence="17">
        <text>(5Z,8Z,11Z,14Z)-eicosatetraenamide + H2O = (5Z,8Z,11Z,14Z)-eicosatetraenoate + NH4(+)</text>
        <dbReference type="Rhea" id="RHEA:63016"/>
        <dbReference type="ChEBI" id="CHEBI:15377"/>
        <dbReference type="ChEBI" id="CHEBI:28938"/>
        <dbReference type="ChEBI" id="CHEBI:32395"/>
        <dbReference type="ChEBI" id="CHEBI:137830"/>
    </reaction>
    <physiologicalReaction direction="left-to-right" evidence="17">
        <dbReference type="Rhea" id="RHEA:63017"/>
    </physiologicalReaction>
</comment>
<comment type="catalytic activity">
    <reaction evidence="23">
        <text>N-(9Z-octadecenoyl)-taurine + H2O = taurine + (9Z)-octadecenoate</text>
        <dbReference type="Rhea" id="RHEA:63148"/>
        <dbReference type="ChEBI" id="CHEBI:15377"/>
        <dbReference type="ChEBI" id="CHEBI:30823"/>
        <dbReference type="ChEBI" id="CHEBI:146191"/>
        <dbReference type="ChEBI" id="CHEBI:507393"/>
    </reaction>
    <physiologicalReaction direction="left-to-right" evidence="23">
        <dbReference type="Rhea" id="RHEA:63149"/>
    </physiologicalReaction>
</comment>
<evidence type="ECO:0000256" key="20">
    <source>
        <dbReference type="ARBA" id="ARBA00051454"/>
    </source>
</evidence>
<evidence type="ECO:0000313" key="43">
    <source>
        <dbReference type="EMBL" id="KAG7326343.1"/>
    </source>
</evidence>
<proteinExistence type="inferred from homology"/>
<comment type="catalytic activity">
    <reaction evidence="12">
        <text>N-(5Z,8Z,11Z,14Z-eicosatetraenoyl)-L-serine + H2O = (5Z,8Z,11Z,14Z)-eicosatetraenoate + L-serine</text>
        <dbReference type="Rhea" id="RHEA:64116"/>
        <dbReference type="ChEBI" id="CHEBI:15377"/>
        <dbReference type="ChEBI" id="CHEBI:32395"/>
        <dbReference type="ChEBI" id="CHEBI:33384"/>
        <dbReference type="ChEBI" id="CHEBI:149697"/>
    </reaction>
    <physiologicalReaction direction="left-to-right" evidence="12">
        <dbReference type="Rhea" id="RHEA:64117"/>
    </physiologicalReaction>
</comment>
<feature type="binding site" evidence="39">
    <location>
        <position position="189"/>
    </location>
    <ligand>
        <name>substrate</name>
    </ligand>
</feature>
<evidence type="ECO:0000256" key="21">
    <source>
        <dbReference type="ARBA" id="ARBA00051492"/>
    </source>
</evidence>
<keyword evidence="40" id="KW-0175">Coiled coil</keyword>
<evidence type="ECO:0000256" key="14">
    <source>
        <dbReference type="ARBA" id="ARBA00050481"/>
    </source>
</evidence>
<evidence type="ECO:0000256" key="23">
    <source>
        <dbReference type="ARBA" id="ARBA00052289"/>
    </source>
</evidence>
<evidence type="ECO:0000256" key="22">
    <source>
        <dbReference type="ARBA" id="ARBA00051914"/>
    </source>
</evidence>
<feature type="transmembrane region" description="Helical" evidence="41">
    <location>
        <begin position="6"/>
        <end position="26"/>
    </location>
</feature>
<keyword evidence="41" id="KW-0812">Transmembrane</keyword>
<evidence type="ECO:0000256" key="26">
    <source>
        <dbReference type="ARBA" id="ARBA00052458"/>
    </source>
</evidence>
<keyword evidence="41" id="KW-1133">Transmembrane helix</keyword>
<evidence type="ECO:0000256" key="28">
    <source>
        <dbReference type="ARBA" id="ARBA00052514"/>
    </source>
</evidence>
<dbReference type="PANTHER" id="PTHR45847:SF6">
    <property type="entry name" value="FATTY ACID AMIDE HYDROLASE"/>
    <property type="match status" value="1"/>
</dbReference>
<dbReference type="EC" id="3.5.1.99" evidence="3"/>
<comment type="catalytic activity">
    <reaction evidence="27">
        <text>(6Z)-octadecenamide + H2O = (6Z)-octadecenoate + NH4(+)</text>
        <dbReference type="Rhea" id="RHEA:63008"/>
        <dbReference type="ChEBI" id="CHEBI:15377"/>
        <dbReference type="ChEBI" id="CHEBI:28938"/>
        <dbReference type="ChEBI" id="CHEBI:32375"/>
        <dbReference type="ChEBI" id="CHEBI:146168"/>
    </reaction>
    <physiologicalReaction direction="left-to-right" evidence="27">
        <dbReference type="Rhea" id="RHEA:63009"/>
    </physiologicalReaction>
</comment>
<evidence type="ECO:0000256" key="17">
    <source>
        <dbReference type="ARBA" id="ARBA00051200"/>
    </source>
</evidence>
<gene>
    <name evidence="43" type="ORF">KOW79_009744</name>
</gene>
<evidence type="ECO:0000256" key="4">
    <source>
        <dbReference type="ARBA" id="ARBA00022553"/>
    </source>
</evidence>
<comment type="catalytic activity">
    <reaction evidence="25">
        <text>(9Z,12Z)-octadecadienamide + H2O = (9Z,12Z)-octadecadienoate + NH4(+)</text>
        <dbReference type="Rhea" id="RHEA:63020"/>
        <dbReference type="ChEBI" id="CHEBI:15377"/>
        <dbReference type="ChEBI" id="CHEBI:28938"/>
        <dbReference type="ChEBI" id="CHEBI:30245"/>
        <dbReference type="ChEBI" id="CHEBI:82984"/>
    </reaction>
    <physiologicalReaction direction="left-to-right" evidence="25">
        <dbReference type="Rhea" id="RHEA:63021"/>
    </physiologicalReaction>
</comment>
<dbReference type="AlphaFoldDB" id="A0A9D3SNZ1"/>
<comment type="catalytic activity">
    <reaction evidence="15">
        <text>tetradecamide + H2O = tetradecanoate + NH4(+)</text>
        <dbReference type="Rhea" id="RHEA:62992"/>
        <dbReference type="ChEBI" id="CHEBI:15377"/>
        <dbReference type="ChEBI" id="CHEBI:28938"/>
        <dbReference type="ChEBI" id="CHEBI:30807"/>
        <dbReference type="ChEBI" id="CHEBI:137125"/>
    </reaction>
    <physiologicalReaction direction="left-to-right" evidence="15">
        <dbReference type="Rhea" id="RHEA:62993"/>
    </physiologicalReaction>
</comment>